<keyword evidence="3" id="KW-0378">Hydrolase</keyword>
<proteinExistence type="predicted"/>
<evidence type="ECO:0000313" key="3">
    <source>
        <dbReference type="EMBL" id="UXE03743.1"/>
    </source>
</evidence>
<evidence type="ECO:0000313" key="4">
    <source>
        <dbReference type="Proteomes" id="UP001064297"/>
    </source>
</evidence>
<reference evidence="3" key="1">
    <citation type="submission" date="2022-08" db="EMBL/GenBank/DDBJ databases">
        <authorList>
            <person name="Abuwarda M.A."/>
            <person name="Alvarez A."/>
            <person name="Batteikh M."/>
            <person name="Baughman A.P."/>
            <person name="Chavez V."/>
            <person name="Cheng C."/>
            <person name="Cosentino E.J."/>
            <person name="Di Blasi D.L."/>
            <person name="Dooley N.L."/>
            <person name="Empson B.M."/>
            <person name="Erfanian K."/>
            <person name="Esparza P.D."/>
            <person name="Fleming H.S."/>
            <person name="Ghannam M.S."/>
            <person name="Gibbons A.C."/>
            <person name="Gonzalez C."/>
            <person name="Huq N.E."/>
            <person name="Jin K."/>
            <person name="Kamarzar M."/>
            <person name="Khaine A."/>
            <person name="Krug K.R."/>
            <person name="Lee A."/>
            <person name="Liao S."/>
            <person name="Light I."/>
            <person name="Ma Y."/>
            <person name="Magaling J.M."/>
            <person name="McLinden K.C."/>
            <person name="Melkote A."/>
            <person name="Montoya Serpas C.A."/>
            <person name="Niazmandi K."/>
            <person name="Ostroske E.C."/>
            <person name="Paek B.H."/>
            <person name="Rajiv S."/>
            <person name="Santos C.E."/>
            <person name="Semaan S.A."/>
            <person name="Senthilvelan J."/>
            <person name="Sheppy T.E."/>
            <person name="Stephenson J.C."/>
            <person name="Tenney M.E."/>
            <person name="Teoh N."/>
            <person name="Thorp J.P."/>
            <person name="Turon Font G."/>
            <person name="Uvarov E.V."/>
            <person name="Verpukhovskiy P."/>
            <person name="Wang J."/>
            <person name="Whang A.Y."/>
            <person name="Wright N.E."/>
            <person name="Wu M."/>
            <person name="Zhuang C."/>
            <person name="Bruns J.A."/>
            <person name="Chai A.E."/>
            <person name="Parikh H."/>
            <person name="Zorawik M."/>
            <person name="Garza D.R."/>
            <person name="Ngo R.T."/>
            <person name="Reddi K."/>
            <person name="Garcia-Vedrenne A.E."/>
            <person name="Freise A.C."/>
            <person name="Balish M.F."/>
            <person name="Garlena R.A."/>
            <person name="Russell D.A."/>
            <person name="Jacobs-Sera D."/>
            <person name="Hatfull G.F."/>
        </authorList>
    </citation>
    <scope>NUCLEOTIDE SEQUENCE</scope>
</reference>
<dbReference type="SUPFAM" id="SSF54060">
    <property type="entry name" value="His-Me finger endonucleases"/>
    <property type="match status" value="1"/>
</dbReference>
<keyword evidence="3" id="KW-0540">Nuclease</keyword>
<dbReference type="Proteomes" id="UP001064297">
    <property type="component" value="Segment"/>
</dbReference>
<dbReference type="Pfam" id="PF13392">
    <property type="entry name" value="HNH_3"/>
    <property type="match status" value="1"/>
</dbReference>
<dbReference type="EMBL" id="OP297535">
    <property type="protein sequence ID" value="UXE03743.1"/>
    <property type="molecule type" value="Genomic_DNA"/>
</dbReference>
<dbReference type="GO" id="GO:0004519">
    <property type="term" value="F:endonuclease activity"/>
    <property type="evidence" value="ECO:0007669"/>
    <property type="project" value="UniProtKB-KW"/>
</dbReference>
<dbReference type="Gene3D" id="3.90.75.20">
    <property type="match status" value="1"/>
</dbReference>
<evidence type="ECO:0000259" key="2">
    <source>
        <dbReference type="Pfam" id="PF13392"/>
    </source>
</evidence>
<keyword evidence="4" id="KW-1185">Reference proteome</keyword>
<sequence length="162" mass="18729">MSDHIEHWRPIPGLGGHYDASDLGRIRSVKRATPHIMAQQWTGRYFNVQICMGGKWAPQGVHRLVCMAFHGEPPSPGLHACHDNGDPTDNRPANLYWGTPVQNAEDMLRHGRHRNARKTHCERGHEFTDGNTYRHPSGQRVCRTCKRDYERERYIKRRQKAA</sequence>
<name>A0A977KLL1_9CAUD</name>
<dbReference type="InterPro" id="IPR044925">
    <property type="entry name" value="His-Me_finger_sf"/>
</dbReference>
<protein>
    <submittedName>
        <fullName evidence="3">HNH endonuclease</fullName>
    </submittedName>
</protein>
<feature type="domain" description="NUMOD4" evidence="1">
    <location>
        <begin position="6"/>
        <end position="48"/>
    </location>
</feature>
<dbReference type="Pfam" id="PF07463">
    <property type="entry name" value="NUMOD4"/>
    <property type="match status" value="1"/>
</dbReference>
<feature type="domain" description="HNH nuclease" evidence="2">
    <location>
        <begin position="60"/>
        <end position="104"/>
    </location>
</feature>
<organism evidence="3 4">
    <name type="scientific">Gordonia phage ObLaDi</name>
    <dbReference type="NCBI Taxonomy" id="2978487"/>
    <lineage>
        <taxon>Viruses</taxon>
        <taxon>Duplodnaviria</taxon>
        <taxon>Heunggongvirae</taxon>
        <taxon>Uroviricota</taxon>
        <taxon>Caudoviricetes</taxon>
        <taxon>Kruegerviridae</taxon>
        <taxon>Cafassovirus</taxon>
        <taxon>Cafassovirus obladi</taxon>
    </lineage>
</organism>
<gene>
    <name evidence="3" type="primary">20</name>
    <name evidence="3" type="ORF">SEA_OBLADI_20</name>
</gene>
<dbReference type="InterPro" id="IPR010902">
    <property type="entry name" value="NUMOD4"/>
</dbReference>
<dbReference type="InterPro" id="IPR003615">
    <property type="entry name" value="HNH_nuc"/>
</dbReference>
<keyword evidence="3" id="KW-0255">Endonuclease</keyword>
<evidence type="ECO:0000259" key="1">
    <source>
        <dbReference type="Pfam" id="PF07463"/>
    </source>
</evidence>
<dbReference type="GO" id="GO:0016788">
    <property type="term" value="F:hydrolase activity, acting on ester bonds"/>
    <property type="evidence" value="ECO:0007669"/>
    <property type="project" value="InterPro"/>
</dbReference>
<accession>A0A977KLL1</accession>